<name>A0ABP7PC09_9GAMM</name>
<dbReference type="Proteomes" id="UP001501337">
    <property type="component" value="Unassembled WGS sequence"/>
</dbReference>
<accession>A0ABP7PC09</accession>
<dbReference type="RefSeq" id="WP_344806077.1">
    <property type="nucleotide sequence ID" value="NZ_BAABBO010000009.1"/>
</dbReference>
<evidence type="ECO:0000256" key="4">
    <source>
        <dbReference type="ARBA" id="ARBA00044517"/>
    </source>
</evidence>
<evidence type="ECO:0000313" key="10">
    <source>
        <dbReference type="Proteomes" id="UP001501337"/>
    </source>
</evidence>
<evidence type="ECO:0000313" key="9">
    <source>
        <dbReference type="EMBL" id="GAA3963138.1"/>
    </source>
</evidence>
<sequence>MTNDIRISRKALPRILVLSAYDAASHKRWRHQLAAMFAEYTWQSLSLPARFFAWRIRGNPLSWLNEPCLSEPWDLVIATSMVDLASIRSFHPGLARTPWLLYMHENQFAFPSSSHQMPRLEPQMVNLYSAISATRVVFNSAWNLDSFLNGVQTFLDRMPDGVPTGLVTRLRDKSCVIPVPIEDDLFLDIPRQANWNCPHLLWNHRWEYDKGPERLLRFLQRLDALSVPFSLSVVGERFRSQPKVFDEIYREFSSRVVYWGFLASREEYDRLLGSADIVISTAIHDFQGLSMLEAMASGCLPLAPDRLAYREYVPDVSRYESFEHDIDKEAEAAAACLINLMTIQPVHRVPEAWRMSVLARQYQSLFEQLLSERPVVD</sequence>
<protein>
    <recommendedName>
        <fullName evidence="5">tRNA-queuosine alpha-mannosyltransferase</fullName>
        <ecNumber evidence="4">2.4.1.110</ecNumber>
    </recommendedName>
</protein>
<proteinExistence type="inferred from homology"/>
<evidence type="ECO:0000256" key="1">
    <source>
        <dbReference type="ARBA" id="ARBA00009481"/>
    </source>
</evidence>
<comment type="catalytic activity">
    <reaction evidence="6">
        <text>queuosine(34) in tRNA(Asp) + GDP-alpha-D-mannose = O-4''-alpha-D-mannosylqueuosine(34) in tRNA(Asp) + GDP + H(+)</text>
        <dbReference type="Rhea" id="RHEA:12885"/>
        <dbReference type="Rhea" id="RHEA-COMP:18572"/>
        <dbReference type="Rhea" id="RHEA-COMP:18581"/>
        <dbReference type="ChEBI" id="CHEBI:15378"/>
        <dbReference type="ChEBI" id="CHEBI:57527"/>
        <dbReference type="ChEBI" id="CHEBI:58189"/>
        <dbReference type="ChEBI" id="CHEBI:194431"/>
        <dbReference type="ChEBI" id="CHEBI:194442"/>
        <dbReference type="EC" id="2.4.1.110"/>
    </reaction>
    <physiologicalReaction direction="left-to-right" evidence="6">
        <dbReference type="Rhea" id="RHEA:12886"/>
    </physiologicalReaction>
</comment>
<dbReference type="InterPro" id="IPR051862">
    <property type="entry name" value="GT-like_domain_containing_1"/>
</dbReference>
<evidence type="ECO:0000256" key="5">
    <source>
        <dbReference type="ARBA" id="ARBA00044539"/>
    </source>
</evidence>
<reference evidence="10" key="1">
    <citation type="journal article" date="2019" name="Int. J. Syst. Evol. Microbiol.">
        <title>The Global Catalogue of Microorganisms (GCM) 10K type strain sequencing project: providing services to taxonomists for standard genome sequencing and annotation.</title>
        <authorList>
            <consortium name="The Broad Institute Genomics Platform"/>
            <consortium name="The Broad Institute Genome Sequencing Center for Infectious Disease"/>
            <person name="Wu L."/>
            <person name="Ma J."/>
        </authorList>
    </citation>
    <scope>NUCLEOTIDE SEQUENCE [LARGE SCALE GENOMIC DNA]</scope>
    <source>
        <strain evidence="10">JCM 17555</strain>
    </source>
</reference>
<gene>
    <name evidence="9" type="ORF">GCM10022278_21220</name>
</gene>
<dbReference type="EMBL" id="BAABBO010000009">
    <property type="protein sequence ID" value="GAA3963138.1"/>
    <property type="molecule type" value="Genomic_DNA"/>
</dbReference>
<dbReference type="SUPFAM" id="SSF53756">
    <property type="entry name" value="UDP-Glycosyltransferase/glycogen phosphorylase"/>
    <property type="match status" value="1"/>
</dbReference>
<dbReference type="PANTHER" id="PTHR13615:SF3">
    <property type="entry name" value="GLYCOSYLTRANSFERASE-LIKE DOMAIN-CONTAINING PROTEIN 1"/>
    <property type="match status" value="1"/>
</dbReference>
<dbReference type="Gene3D" id="3.40.50.2000">
    <property type="entry name" value="Glycogen Phosphorylase B"/>
    <property type="match status" value="1"/>
</dbReference>
<evidence type="ECO:0000256" key="6">
    <source>
        <dbReference type="ARBA" id="ARBA00048439"/>
    </source>
</evidence>
<keyword evidence="3" id="KW-0808">Transferase</keyword>
<comment type="similarity">
    <text evidence="1">Belongs to the glycosyltransferase group 1 family. Glycosyltransferase 4 subfamily.</text>
</comment>
<comment type="caution">
    <text evidence="9">The sequence shown here is derived from an EMBL/GenBank/DDBJ whole genome shotgun (WGS) entry which is preliminary data.</text>
</comment>
<evidence type="ECO:0000256" key="2">
    <source>
        <dbReference type="ARBA" id="ARBA00022676"/>
    </source>
</evidence>
<dbReference type="PANTHER" id="PTHR13615">
    <property type="entry name" value="GLYCOSYLTRANSFERASE-LIKE 1"/>
    <property type="match status" value="1"/>
</dbReference>
<evidence type="ECO:0000259" key="8">
    <source>
        <dbReference type="Pfam" id="PF12038"/>
    </source>
</evidence>
<evidence type="ECO:0000259" key="7">
    <source>
        <dbReference type="Pfam" id="PF00534"/>
    </source>
</evidence>
<dbReference type="Pfam" id="PF00534">
    <property type="entry name" value="Glycos_transf_1"/>
    <property type="match status" value="1"/>
</dbReference>
<dbReference type="InterPro" id="IPR022701">
    <property type="entry name" value="QTMAN_N"/>
</dbReference>
<evidence type="ECO:0000256" key="3">
    <source>
        <dbReference type="ARBA" id="ARBA00022679"/>
    </source>
</evidence>
<organism evidence="9 10">
    <name type="scientific">Allohahella marinimesophila</name>
    <dbReference type="NCBI Taxonomy" id="1054972"/>
    <lineage>
        <taxon>Bacteria</taxon>
        <taxon>Pseudomonadati</taxon>
        <taxon>Pseudomonadota</taxon>
        <taxon>Gammaproteobacteria</taxon>
        <taxon>Oceanospirillales</taxon>
        <taxon>Hahellaceae</taxon>
        <taxon>Allohahella</taxon>
    </lineage>
</organism>
<dbReference type="EC" id="2.4.1.110" evidence="4"/>
<feature type="domain" description="tRNA-queuosine alpha-mannosyltransferase N-terminal" evidence="8">
    <location>
        <begin position="14"/>
        <end position="181"/>
    </location>
</feature>
<keyword evidence="10" id="KW-1185">Reference proteome</keyword>
<feature type="domain" description="Glycosyl transferase family 1" evidence="7">
    <location>
        <begin position="204"/>
        <end position="315"/>
    </location>
</feature>
<dbReference type="InterPro" id="IPR001296">
    <property type="entry name" value="Glyco_trans_1"/>
</dbReference>
<dbReference type="CDD" id="cd03801">
    <property type="entry name" value="GT4_PimA-like"/>
    <property type="match status" value="1"/>
</dbReference>
<dbReference type="Pfam" id="PF12038">
    <property type="entry name" value="QTMAN_N"/>
    <property type="match status" value="1"/>
</dbReference>
<keyword evidence="2" id="KW-0328">Glycosyltransferase</keyword>